<evidence type="ECO:0000259" key="6">
    <source>
        <dbReference type="PROSITE" id="PS50929"/>
    </source>
</evidence>
<dbReference type="InterPro" id="IPR039421">
    <property type="entry name" value="Type_1_exporter"/>
</dbReference>
<gene>
    <name evidence="7" type="ORF">S12H4_45727</name>
</gene>
<comment type="caution">
    <text evidence="7">The sequence shown here is derived from an EMBL/GenBank/DDBJ whole genome shotgun (WGS) entry which is preliminary data.</text>
</comment>
<evidence type="ECO:0000256" key="2">
    <source>
        <dbReference type="ARBA" id="ARBA00022692"/>
    </source>
</evidence>
<proteinExistence type="predicted"/>
<dbReference type="PANTHER" id="PTHR24221">
    <property type="entry name" value="ATP-BINDING CASSETTE SUB-FAMILY B"/>
    <property type="match status" value="1"/>
</dbReference>
<comment type="subcellular location">
    <subcellularLocation>
        <location evidence="1">Membrane</location>
        <topology evidence="1">Multi-pass membrane protein</topology>
    </subcellularLocation>
</comment>
<dbReference type="PROSITE" id="PS50929">
    <property type="entry name" value="ABC_TM1F"/>
    <property type="match status" value="1"/>
</dbReference>
<accession>X1U1V7</accession>
<organism evidence="7">
    <name type="scientific">marine sediment metagenome</name>
    <dbReference type="NCBI Taxonomy" id="412755"/>
    <lineage>
        <taxon>unclassified sequences</taxon>
        <taxon>metagenomes</taxon>
        <taxon>ecological metagenomes</taxon>
    </lineage>
</organism>
<dbReference type="InterPro" id="IPR036640">
    <property type="entry name" value="ABC1_TM_sf"/>
</dbReference>
<keyword evidence="4 5" id="KW-0472">Membrane</keyword>
<feature type="domain" description="ABC transmembrane type-1" evidence="6">
    <location>
        <begin position="1"/>
        <end position="125"/>
    </location>
</feature>
<dbReference type="GO" id="GO:0005524">
    <property type="term" value="F:ATP binding"/>
    <property type="evidence" value="ECO:0007669"/>
    <property type="project" value="InterPro"/>
</dbReference>
<dbReference type="EMBL" id="BARW01028306">
    <property type="protein sequence ID" value="GAJ11479.1"/>
    <property type="molecule type" value="Genomic_DNA"/>
</dbReference>
<keyword evidence="2 5" id="KW-0812">Transmembrane</keyword>
<evidence type="ECO:0000256" key="3">
    <source>
        <dbReference type="ARBA" id="ARBA00022989"/>
    </source>
</evidence>
<dbReference type="GO" id="GO:0016020">
    <property type="term" value="C:membrane"/>
    <property type="evidence" value="ECO:0007669"/>
    <property type="project" value="UniProtKB-SubCell"/>
</dbReference>
<dbReference type="GO" id="GO:0140359">
    <property type="term" value="F:ABC-type transporter activity"/>
    <property type="evidence" value="ECO:0007669"/>
    <property type="project" value="InterPro"/>
</dbReference>
<dbReference type="PANTHER" id="PTHR24221:SF654">
    <property type="entry name" value="ATP-BINDING CASSETTE SUB-FAMILY B MEMBER 6"/>
    <property type="match status" value="1"/>
</dbReference>
<sequence length="254" mass="28381">SYSRKIGPITGRLRGNFGLMTATLSETLSGIEVVKATVQEEKEMKKYFTHANNYKNAFIERGKLQAKYLPILVLALVITAGFAHSILLFNFGLMNIGQIIAFLGILGMLRFPTNISMFVFAIFRLAGSSADRLLELMNKKTEIDENKEGKEIVFKGNIAFENVEFTYPESKKPVLKDISFEVQTGQTVAIVGTTGSGKTTLTKLISRLYDVSNGRILIDGSDIREYSLQSLRDQISYIEQDVFLFSTTIFDNIS</sequence>
<dbReference type="InterPro" id="IPR011527">
    <property type="entry name" value="ABC1_TM_dom"/>
</dbReference>
<dbReference type="Gene3D" id="3.40.50.300">
    <property type="entry name" value="P-loop containing nucleotide triphosphate hydrolases"/>
    <property type="match status" value="1"/>
</dbReference>
<protein>
    <recommendedName>
        <fullName evidence="6">ABC transmembrane type-1 domain-containing protein</fullName>
    </recommendedName>
</protein>
<dbReference type="GO" id="GO:0034040">
    <property type="term" value="F:ATPase-coupled lipid transmembrane transporter activity"/>
    <property type="evidence" value="ECO:0007669"/>
    <property type="project" value="TreeGrafter"/>
</dbReference>
<reference evidence="7" key="1">
    <citation type="journal article" date="2014" name="Front. Microbiol.">
        <title>High frequency of phylogenetically diverse reductive dehalogenase-homologous genes in deep subseafloor sedimentary metagenomes.</title>
        <authorList>
            <person name="Kawai M."/>
            <person name="Futagami T."/>
            <person name="Toyoda A."/>
            <person name="Takaki Y."/>
            <person name="Nishi S."/>
            <person name="Hori S."/>
            <person name="Arai W."/>
            <person name="Tsubouchi T."/>
            <person name="Morono Y."/>
            <person name="Uchiyama I."/>
            <person name="Ito T."/>
            <person name="Fujiyama A."/>
            <person name="Inagaki F."/>
            <person name="Takami H."/>
        </authorList>
    </citation>
    <scope>NUCLEOTIDE SEQUENCE</scope>
    <source>
        <strain evidence="7">Expedition CK06-06</strain>
    </source>
</reference>
<name>X1U1V7_9ZZZZ</name>
<feature type="non-terminal residue" evidence="7">
    <location>
        <position position="254"/>
    </location>
</feature>
<evidence type="ECO:0000256" key="5">
    <source>
        <dbReference type="SAM" id="Phobius"/>
    </source>
</evidence>
<feature type="transmembrane region" description="Helical" evidence="5">
    <location>
        <begin position="99"/>
        <end position="123"/>
    </location>
</feature>
<evidence type="ECO:0000313" key="7">
    <source>
        <dbReference type="EMBL" id="GAJ11479.1"/>
    </source>
</evidence>
<dbReference type="GO" id="GO:0016887">
    <property type="term" value="F:ATP hydrolysis activity"/>
    <property type="evidence" value="ECO:0007669"/>
    <property type="project" value="InterPro"/>
</dbReference>
<dbReference type="InterPro" id="IPR027417">
    <property type="entry name" value="P-loop_NTPase"/>
</dbReference>
<dbReference type="Gene3D" id="1.20.1560.10">
    <property type="entry name" value="ABC transporter type 1, transmembrane domain"/>
    <property type="match status" value="1"/>
</dbReference>
<feature type="transmembrane region" description="Helical" evidence="5">
    <location>
        <begin position="68"/>
        <end position="93"/>
    </location>
</feature>
<dbReference type="SUPFAM" id="SSF90123">
    <property type="entry name" value="ABC transporter transmembrane region"/>
    <property type="match status" value="1"/>
</dbReference>
<dbReference type="CDD" id="cd03228">
    <property type="entry name" value="ABCC_MRP_Like"/>
    <property type="match status" value="1"/>
</dbReference>
<dbReference type="SUPFAM" id="SSF52540">
    <property type="entry name" value="P-loop containing nucleoside triphosphate hydrolases"/>
    <property type="match status" value="1"/>
</dbReference>
<dbReference type="AlphaFoldDB" id="X1U1V7"/>
<dbReference type="Pfam" id="PF00664">
    <property type="entry name" value="ABC_membrane"/>
    <property type="match status" value="1"/>
</dbReference>
<evidence type="ECO:0000256" key="4">
    <source>
        <dbReference type="ARBA" id="ARBA00023136"/>
    </source>
</evidence>
<dbReference type="Pfam" id="PF00005">
    <property type="entry name" value="ABC_tran"/>
    <property type="match status" value="1"/>
</dbReference>
<keyword evidence="3 5" id="KW-1133">Transmembrane helix</keyword>
<evidence type="ECO:0000256" key="1">
    <source>
        <dbReference type="ARBA" id="ARBA00004141"/>
    </source>
</evidence>
<feature type="non-terminal residue" evidence="7">
    <location>
        <position position="1"/>
    </location>
</feature>
<dbReference type="InterPro" id="IPR003439">
    <property type="entry name" value="ABC_transporter-like_ATP-bd"/>
</dbReference>